<name>A0A0N5CQR7_THECL</name>
<feature type="coiled-coil region" evidence="1">
    <location>
        <begin position="19"/>
        <end position="185"/>
    </location>
</feature>
<dbReference type="OMA" id="EWNLGEY"/>
<proteinExistence type="predicted"/>
<organism evidence="4">
    <name type="scientific">Thelazia callipaeda</name>
    <name type="common">Oriental eyeworm</name>
    <name type="synonym">Parasitic nematode</name>
    <dbReference type="NCBI Taxonomy" id="103827"/>
    <lineage>
        <taxon>Eukaryota</taxon>
        <taxon>Metazoa</taxon>
        <taxon>Ecdysozoa</taxon>
        <taxon>Nematoda</taxon>
        <taxon>Chromadorea</taxon>
        <taxon>Rhabditida</taxon>
        <taxon>Spirurina</taxon>
        <taxon>Spiruromorpha</taxon>
        <taxon>Thelazioidea</taxon>
        <taxon>Thelaziidae</taxon>
        <taxon>Thelazia</taxon>
    </lineage>
</organism>
<dbReference type="Proteomes" id="UP000276776">
    <property type="component" value="Unassembled WGS sequence"/>
</dbReference>
<dbReference type="EMBL" id="UYYF01000565">
    <property type="protein sequence ID" value="VDM98598.1"/>
    <property type="molecule type" value="Genomic_DNA"/>
</dbReference>
<accession>A0A0N5CQR7</accession>
<evidence type="ECO:0000313" key="4">
    <source>
        <dbReference type="WBParaSite" id="TCLT_0000256701-mRNA-1"/>
    </source>
</evidence>
<evidence type="ECO:0000313" key="2">
    <source>
        <dbReference type="EMBL" id="VDM98598.1"/>
    </source>
</evidence>
<dbReference type="STRING" id="103827.A0A0N5CQR7"/>
<evidence type="ECO:0000313" key="3">
    <source>
        <dbReference type="Proteomes" id="UP000276776"/>
    </source>
</evidence>
<sequence>MAANHMEQQEIIDAIIVERKAITFERDILKHKVENLEQKCRESTFCKVENENVKEMQMKLNEKENQLHQITFDMNEKEEEITNLHAVIKDLRDEINEKNCIIDDLNRITSEKEWSLGEHRQWLADANRKVGHMKCELNSIREQENSTNEQLIRLKNEIEEKNAKISELNDKCAKMVVQIAAFEQKKETIPNEDKVLELSALREKLCNAEEYVKFQAEQLEYLRQVSHN</sequence>
<reference evidence="4" key="1">
    <citation type="submission" date="2017-02" db="UniProtKB">
        <authorList>
            <consortium name="WormBaseParasite"/>
        </authorList>
    </citation>
    <scope>IDENTIFICATION</scope>
</reference>
<gene>
    <name evidence="2" type="ORF">TCLT_LOCUS2568</name>
</gene>
<reference evidence="2 3" key="2">
    <citation type="submission" date="2018-11" db="EMBL/GenBank/DDBJ databases">
        <authorList>
            <consortium name="Pathogen Informatics"/>
        </authorList>
    </citation>
    <scope>NUCLEOTIDE SEQUENCE [LARGE SCALE GENOMIC DNA]</scope>
</reference>
<keyword evidence="3" id="KW-1185">Reference proteome</keyword>
<dbReference type="AlphaFoldDB" id="A0A0N5CQR7"/>
<keyword evidence="1" id="KW-0175">Coiled coil</keyword>
<protein>
    <submittedName>
        <fullName evidence="4">Coiled-coil domain-containing protein 39</fullName>
    </submittedName>
</protein>
<dbReference type="WBParaSite" id="TCLT_0000256701-mRNA-1">
    <property type="protein sequence ID" value="TCLT_0000256701-mRNA-1"/>
    <property type="gene ID" value="TCLT_0000256701"/>
</dbReference>
<dbReference type="OrthoDB" id="5917859at2759"/>
<evidence type="ECO:0000256" key="1">
    <source>
        <dbReference type="SAM" id="Coils"/>
    </source>
</evidence>